<accession>A0ABR6KK59</accession>
<protein>
    <submittedName>
        <fullName evidence="3">Lysophospholipase L1-like esterase</fullName>
    </submittedName>
</protein>
<evidence type="ECO:0000313" key="3">
    <source>
        <dbReference type="EMBL" id="MBB4621894.1"/>
    </source>
</evidence>
<comment type="caution">
    <text evidence="3">The sequence shown here is derived from an EMBL/GenBank/DDBJ whole genome shotgun (WGS) entry which is preliminary data.</text>
</comment>
<evidence type="ECO:0000259" key="2">
    <source>
        <dbReference type="Pfam" id="PF13472"/>
    </source>
</evidence>
<dbReference type="Proteomes" id="UP000533637">
    <property type="component" value="Unassembled WGS sequence"/>
</dbReference>
<dbReference type="InterPro" id="IPR051532">
    <property type="entry name" value="Ester_Hydrolysis_Enzymes"/>
</dbReference>
<gene>
    <name evidence="3" type="ORF">GGQ57_001791</name>
</gene>
<dbReference type="InterPro" id="IPR013830">
    <property type="entry name" value="SGNH_hydro"/>
</dbReference>
<keyword evidence="4" id="KW-1185">Reference proteome</keyword>
<dbReference type="PANTHER" id="PTHR30383">
    <property type="entry name" value="THIOESTERASE 1/PROTEASE 1/LYSOPHOSPHOLIPASE L1"/>
    <property type="match status" value="1"/>
</dbReference>
<keyword evidence="1" id="KW-0732">Signal</keyword>
<dbReference type="SUPFAM" id="SSF52266">
    <property type="entry name" value="SGNH hydrolase"/>
    <property type="match status" value="1"/>
</dbReference>
<evidence type="ECO:0000313" key="4">
    <source>
        <dbReference type="Proteomes" id="UP000533637"/>
    </source>
</evidence>
<dbReference type="Gene3D" id="3.40.50.1110">
    <property type="entry name" value="SGNH hydrolase"/>
    <property type="match status" value="1"/>
</dbReference>
<dbReference type="Pfam" id="PF13472">
    <property type="entry name" value="Lipase_GDSL_2"/>
    <property type="match status" value="1"/>
</dbReference>
<name>A0ABR6KK59_9BACT</name>
<dbReference type="EMBL" id="JACHOC010000003">
    <property type="protein sequence ID" value="MBB4621894.1"/>
    <property type="molecule type" value="Genomic_DNA"/>
</dbReference>
<feature type="chain" id="PRO_5046069758" evidence="1">
    <location>
        <begin position="25"/>
        <end position="283"/>
    </location>
</feature>
<dbReference type="PANTHER" id="PTHR30383:SF5">
    <property type="entry name" value="SGNH HYDROLASE-TYPE ESTERASE DOMAIN-CONTAINING PROTEIN"/>
    <property type="match status" value="1"/>
</dbReference>
<dbReference type="CDD" id="cd00229">
    <property type="entry name" value="SGNH_hydrolase"/>
    <property type="match status" value="1"/>
</dbReference>
<feature type="domain" description="SGNH hydrolase-type esterase" evidence="2">
    <location>
        <begin position="50"/>
        <end position="263"/>
    </location>
</feature>
<evidence type="ECO:0000256" key="1">
    <source>
        <dbReference type="SAM" id="SignalP"/>
    </source>
</evidence>
<proteinExistence type="predicted"/>
<organism evidence="3 4">
    <name type="scientific">Parabacteroides faecis</name>
    <dbReference type="NCBI Taxonomy" id="1217282"/>
    <lineage>
        <taxon>Bacteria</taxon>
        <taxon>Pseudomonadati</taxon>
        <taxon>Bacteroidota</taxon>
        <taxon>Bacteroidia</taxon>
        <taxon>Bacteroidales</taxon>
        <taxon>Tannerellaceae</taxon>
        <taxon>Parabacteroides</taxon>
    </lineage>
</organism>
<sequence length="283" mass="31894">MNTKYSAILLSGLILSTNVSPCIAAIHSHQKEPVATEVIQTQWKGKKVAFLGDSITDTSHVGTTKNYWQYLEEMLGLEALVYGINGHHWIGVLEQAKKLKEEKGNQVDAIIIFAGTNDYNEGIPLGDWFRTKKTSVEVAGPSREIRLKRIPQTDDTNFRGRINNVMAYLKENFPTQQIILMTPIHRAQAYFGKDNIQPEEAFPNKSGLYVDSYVNVIKEASNVWAVPVIDLNSISGLYPMCDAQTPYFHNEKTDRLHPNAAGHYRMAKALAYQLLAYPADFKY</sequence>
<reference evidence="3 4" key="1">
    <citation type="submission" date="2020-08" db="EMBL/GenBank/DDBJ databases">
        <title>Genomic Encyclopedia of Type Strains, Phase IV (KMG-IV): sequencing the most valuable type-strain genomes for metagenomic binning, comparative biology and taxonomic classification.</title>
        <authorList>
            <person name="Goeker M."/>
        </authorList>
    </citation>
    <scope>NUCLEOTIDE SEQUENCE [LARGE SCALE GENOMIC DNA]</scope>
    <source>
        <strain evidence="3 4">DSM 102983</strain>
    </source>
</reference>
<feature type="signal peptide" evidence="1">
    <location>
        <begin position="1"/>
        <end position="24"/>
    </location>
</feature>
<dbReference type="InterPro" id="IPR036514">
    <property type="entry name" value="SGNH_hydro_sf"/>
</dbReference>
<dbReference type="RefSeq" id="WP_183670218.1">
    <property type="nucleotide sequence ID" value="NZ_BMPB01000001.1"/>
</dbReference>